<dbReference type="OrthoDB" id="6287100at2759"/>
<feature type="region of interest" description="Disordered" evidence="1">
    <location>
        <begin position="705"/>
        <end position="727"/>
    </location>
</feature>
<dbReference type="GO" id="GO:0036396">
    <property type="term" value="C:RNA N6-methyladenosine methyltransferase complex"/>
    <property type="evidence" value="ECO:0007669"/>
    <property type="project" value="TreeGrafter"/>
</dbReference>
<organism evidence="2 3">
    <name type="scientific">Mesocestoides corti</name>
    <name type="common">Flatworm</name>
    <dbReference type="NCBI Taxonomy" id="53468"/>
    <lineage>
        <taxon>Eukaryota</taxon>
        <taxon>Metazoa</taxon>
        <taxon>Spiralia</taxon>
        <taxon>Lophotrochozoa</taxon>
        <taxon>Platyhelminthes</taxon>
        <taxon>Cestoda</taxon>
        <taxon>Eucestoda</taxon>
        <taxon>Cyclophyllidea</taxon>
        <taxon>Mesocestoididae</taxon>
        <taxon>Mesocestoides</taxon>
    </lineage>
</organism>
<dbReference type="EMBL" id="UXSR01005490">
    <property type="protein sequence ID" value="VDD82309.1"/>
    <property type="molecule type" value="Genomic_DNA"/>
</dbReference>
<protein>
    <submittedName>
        <fullName evidence="2">Uncharacterized protein</fullName>
    </submittedName>
</protein>
<dbReference type="PANTHER" id="PTHR23185:SF0">
    <property type="entry name" value="PROTEIN VIRILIZER HOMOLOG"/>
    <property type="match status" value="1"/>
</dbReference>
<dbReference type="STRING" id="53468.A0A0R3UKY9"/>
<feature type="compositionally biased region" description="Basic and acidic residues" evidence="1">
    <location>
        <begin position="157"/>
        <end position="167"/>
    </location>
</feature>
<reference evidence="2 3" key="1">
    <citation type="submission" date="2018-10" db="EMBL/GenBank/DDBJ databases">
        <authorList>
            <consortium name="Pathogen Informatics"/>
        </authorList>
    </citation>
    <scope>NUCLEOTIDE SEQUENCE [LARGE SCALE GENOMIC DNA]</scope>
</reference>
<sequence>MLNEILAIEKDLWSGVCGDIFSFTASSPSFFLPGVLLLLDLLPLPLPIKTLRTLSVCDRKAMTASRDWWCRHLSCLSVEVCGLVELLSPSPPGGPLHSALRRFVDRVTNLGSTNIALMLANSALDTCLEVCAGNTSKSPVASSPSRDLSGEQQQTGAKDDSTCKDQTGDGASTTELSLPPNIQTLTVGSTLVLGAQTSLCLQGQPSTSACATTNEDQFTKIQFCTVGDPSEIMHSLSLLCFILQHPVCKQAFLDILYKDSLQAGGRVNSEQTPTRGQRLLVVFTSILEAYTDSRSHVEVQTKLIDCIDCLLDPSIGMEEPDSTHRQSHSTFDFANHLPPIGWLMDIVAGILAHLDHPERDLVSVPPVLRVLYRLSMSDFGFSIVQRQLSIKKYERVFANVLQRVNDSFSAENPDCRATLSFFLLLVSALLGDPIFAEEANLAIGEETLISPSPTTSGYLSERELRLSTLRLKQLLCWTEKCGEKRTGNPIEDLTSCLDILANEQSSLRPLREGMKSLLHLLAGVEDICDQTHDDFDSQPIPPPSLPEPVGFTKLFALSACSETCSVNQSDDLATSRSALKSMLLLPSLKFEKKHHLGLKTLNLSEYAAEICPGIDLKLELATSAAFGPRKRHNYDIEATIQHQRRRRGQASAIIQTGRSAKKYVAPMRGRGFTIRQTAPSAGSGSSLLGPGLLGVGAGAGSAGGRADIFRSRPQNTSRPPSLHVDDFNKLEKGEAESHEPSYGRDGGIRTLRDGSAAAARGGRGGAIAGTGSGGRVLSSLPFVGATPTSSILPTPVGASPANLLQSWAAGARSLLKVLYNPFAYCGFRIIGSLLIHFAFSTPP</sequence>
<feature type="region of interest" description="Disordered" evidence="1">
    <location>
        <begin position="136"/>
        <end position="177"/>
    </location>
</feature>
<dbReference type="AlphaFoldDB" id="A0A0R3UKY9"/>
<dbReference type="PANTHER" id="PTHR23185">
    <property type="entry name" value="PROTEIN VIRILIZER HOMOLOG"/>
    <property type="match status" value="1"/>
</dbReference>
<accession>A0A0R3UKY9</accession>
<name>A0A0R3UKY9_MESCO</name>
<dbReference type="Proteomes" id="UP000267029">
    <property type="component" value="Unassembled WGS sequence"/>
</dbReference>
<evidence type="ECO:0000256" key="1">
    <source>
        <dbReference type="SAM" id="MobiDB-lite"/>
    </source>
</evidence>
<proteinExistence type="predicted"/>
<feature type="compositionally biased region" description="Polar residues" evidence="1">
    <location>
        <begin position="136"/>
        <end position="156"/>
    </location>
</feature>
<dbReference type="GO" id="GO:0003723">
    <property type="term" value="F:RNA binding"/>
    <property type="evidence" value="ECO:0007669"/>
    <property type="project" value="TreeGrafter"/>
</dbReference>
<evidence type="ECO:0000313" key="2">
    <source>
        <dbReference type="EMBL" id="VDD82309.1"/>
    </source>
</evidence>
<evidence type="ECO:0000313" key="3">
    <source>
        <dbReference type="Proteomes" id="UP000267029"/>
    </source>
</evidence>
<dbReference type="InterPro" id="IPR026736">
    <property type="entry name" value="Virilizer"/>
</dbReference>
<keyword evidence="3" id="KW-1185">Reference proteome</keyword>
<gene>
    <name evidence="2" type="ORF">MCOS_LOCUS8312</name>
</gene>